<feature type="region of interest" description="Disordered" evidence="1">
    <location>
        <begin position="205"/>
        <end position="262"/>
    </location>
</feature>
<dbReference type="AlphaFoldDB" id="A0A7Y0F2K3"/>
<sequence>MISVILGFVAGLALGALGFWLAGGGVPGAVVAMVAAVGGYIGVSALTAPERRLGTVIASALPNGQKAVAAVDAANAMLMRVQASARRLRDVGVRREADDFIAATRDLVAYVTQNPGAYPTLQHYVNVYGDQTARLLDSYAEVEASGARDQIADARRETVEALQVLEQTAAGELSRAVKAKTLGIAADSEAIQRLARMDGYDVADAPDDLAGPSPYEKPVDLPAPPPVSAAKASGGPAAKPAETPAETPETFPAPSPEERVQR</sequence>
<evidence type="ECO:0000256" key="1">
    <source>
        <dbReference type="SAM" id="MobiDB-lite"/>
    </source>
</evidence>
<name>A0A7Y0F2K3_9BIFI</name>
<protein>
    <recommendedName>
        <fullName evidence="5">5-bromo-4-chloroindolyl phosphate hydrolysis protein</fullName>
    </recommendedName>
</protein>
<dbReference type="Proteomes" id="UP000588277">
    <property type="component" value="Unassembled WGS sequence"/>
</dbReference>
<organism evidence="3 4">
    <name type="scientific">Bifidobacterium moraviense</name>
    <dbReference type="NCBI Taxonomy" id="2675323"/>
    <lineage>
        <taxon>Bacteria</taxon>
        <taxon>Bacillati</taxon>
        <taxon>Actinomycetota</taxon>
        <taxon>Actinomycetes</taxon>
        <taxon>Bifidobacteriales</taxon>
        <taxon>Bifidobacteriaceae</taxon>
        <taxon>Bifidobacterium</taxon>
    </lineage>
</organism>
<feature type="transmembrane region" description="Helical" evidence="2">
    <location>
        <begin position="28"/>
        <end position="48"/>
    </location>
</feature>
<dbReference type="Pfam" id="PF10112">
    <property type="entry name" value="Halogen_Hydrol"/>
    <property type="match status" value="1"/>
</dbReference>
<keyword evidence="4" id="KW-1185">Reference proteome</keyword>
<evidence type="ECO:0000313" key="4">
    <source>
        <dbReference type="Proteomes" id="UP000588277"/>
    </source>
</evidence>
<keyword evidence="2" id="KW-0812">Transmembrane</keyword>
<evidence type="ECO:0000256" key="2">
    <source>
        <dbReference type="SAM" id="Phobius"/>
    </source>
</evidence>
<dbReference type="EMBL" id="JAAIIH010000011">
    <property type="protein sequence ID" value="NMN00843.1"/>
    <property type="molecule type" value="Genomic_DNA"/>
</dbReference>
<reference evidence="3 4" key="1">
    <citation type="submission" date="2020-02" db="EMBL/GenBank/DDBJ databases">
        <title>Characterization of phylogenetic diversity of novel bifidobacterial species isolated in Czech ZOOs.</title>
        <authorList>
            <person name="Lugli G.A."/>
            <person name="Vera N.B."/>
            <person name="Ventura M."/>
        </authorList>
    </citation>
    <scope>NUCLEOTIDE SEQUENCE [LARGE SCALE GENOMIC DNA]</scope>
    <source>
        <strain evidence="3 4">DSM 109958</strain>
    </source>
</reference>
<gene>
    <name evidence="3" type="ORF">G1C96_1422</name>
</gene>
<proteinExistence type="predicted"/>
<keyword evidence="2" id="KW-0472">Membrane</keyword>
<keyword evidence="2" id="KW-1133">Transmembrane helix</keyword>
<dbReference type="InterPro" id="IPR018770">
    <property type="entry name" value="ChloroindolylP_hydrolase"/>
</dbReference>
<evidence type="ECO:0000313" key="3">
    <source>
        <dbReference type="EMBL" id="NMN00843.1"/>
    </source>
</evidence>
<evidence type="ECO:0008006" key="5">
    <source>
        <dbReference type="Google" id="ProtNLM"/>
    </source>
</evidence>
<accession>A0A7Y0F2K3</accession>
<comment type="caution">
    <text evidence="3">The sequence shown here is derived from an EMBL/GenBank/DDBJ whole genome shotgun (WGS) entry which is preliminary data.</text>
</comment>
<feature type="compositionally biased region" description="Low complexity" evidence="1">
    <location>
        <begin position="228"/>
        <end position="252"/>
    </location>
</feature>
<dbReference type="RefSeq" id="WP_169275929.1">
    <property type="nucleotide sequence ID" value="NZ_JAAIIH010000011.1"/>
</dbReference>